<organism evidence="1 2">
    <name type="scientific">Phlebia brevispora</name>
    <dbReference type="NCBI Taxonomy" id="194682"/>
    <lineage>
        <taxon>Eukaryota</taxon>
        <taxon>Fungi</taxon>
        <taxon>Dikarya</taxon>
        <taxon>Basidiomycota</taxon>
        <taxon>Agaricomycotina</taxon>
        <taxon>Agaricomycetes</taxon>
        <taxon>Polyporales</taxon>
        <taxon>Meruliaceae</taxon>
        <taxon>Phlebia</taxon>
    </lineage>
</organism>
<comment type="caution">
    <text evidence="1">The sequence shown here is derived from an EMBL/GenBank/DDBJ whole genome shotgun (WGS) entry which is preliminary data.</text>
</comment>
<reference evidence="1" key="1">
    <citation type="submission" date="2022-07" db="EMBL/GenBank/DDBJ databases">
        <title>Genome Sequence of Phlebia brevispora.</title>
        <authorList>
            <person name="Buettner E."/>
        </authorList>
    </citation>
    <scope>NUCLEOTIDE SEQUENCE</scope>
    <source>
        <strain evidence="1">MPL23</strain>
    </source>
</reference>
<accession>A0ACC1RJQ5</accession>
<protein>
    <submittedName>
        <fullName evidence="1">Uncharacterized protein</fullName>
    </submittedName>
</protein>
<evidence type="ECO:0000313" key="2">
    <source>
        <dbReference type="Proteomes" id="UP001148662"/>
    </source>
</evidence>
<name>A0ACC1RJQ5_9APHY</name>
<dbReference type="Proteomes" id="UP001148662">
    <property type="component" value="Unassembled WGS sequence"/>
</dbReference>
<evidence type="ECO:0000313" key="1">
    <source>
        <dbReference type="EMBL" id="KAJ3519830.1"/>
    </source>
</evidence>
<keyword evidence="2" id="KW-1185">Reference proteome</keyword>
<proteinExistence type="predicted"/>
<gene>
    <name evidence="1" type="ORF">NM688_g9245</name>
</gene>
<sequence length="387" mass="43595">MHVPEILRDAGNKGMYIDDIVKINGADSQKLGRVLRYLATNHIFKETAPNMFANNMISSLMDTGKNYAVIERDPINKFDNTDGLTAWISFIADDCMKSGAYLSQTLTDPATAHSKDPNQTSIQKAFRFEGTRWEFLERPENLFMFRRYGAAMSGAARLQPPWAVLTSYDWASLPAGSVFADVGSGIGNFSLEVAKIRPDLTFILEDRPPVMEKAEKYWKKQAPQLSASGNVHFIGHDFFVPQPNLPVQPDVFFMRTILHDWSDPFARKILLNLRHASKPDTKLLIIDTLIEYACPNDGTESTQIPGYEPPKAPTPLLPNMGYSSVASYDLDMIMLNNLNANERTVTAFRDLLASAGWRLYEIRKNPGNKMWWPMIVAVPTEIPESRL</sequence>
<dbReference type="EMBL" id="JANHOG010002801">
    <property type="protein sequence ID" value="KAJ3519830.1"/>
    <property type="molecule type" value="Genomic_DNA"/>
</dbReference>